<feature type="transmembrane region" description="Helical" evidence="8">
    <location>
        <begin position="333"/>
        <end position="354"/>
    </location>
</feature>
<evidence type="ECO:0000259" key="10">
    <source>
        <dbReference type="PROSITE" id="PS50836"/>
    </source>
</evidence>
<dbReference type="InParanoid" id="A0A165P9Y9"/>
<dbReference type="AlphaFoldDB" id="A0A165P9Y9"/>
<evidence type="ECO:0000256" key="5">
    <source>
        <dbReference type="ARBA" id="ARBA00022989"/>
    </source>
</evidence>
<comment type="subcellular location">
    <subcellularLocation>
        <location evidence="1">Membrane</location>
    </subcellularLocation>
</comment>
<protein>
    <recommendedName>
        <fullName evidence="14">CBD9-like protein</fullName>
    </recommendedName>
</protein>
<dbReference type="SMART" id="SM00665">
    <property type="entry name" value="B561"/>
    <property type="match status" value="1"/>
</dbReference>
<evidence type="ECO:0000256" key="6">
    <source>
        <dbReference type="ARBA" id="ARBA00023136"/>
    </source>
</evidence>
<evidence type="ECO:0000256" key="1">
    <source>
        <dbReference type="ARBA" id="ARBA00004370"/>
    </source>
</evidence>
<reference evidence="12 13" key="1">
    <citation type="journal article" date="2016" name="Mol. Biol. Evol.">
        <title>Comparative Genomics of Early-Diverging Mushroom-Forming Fungi Provides Insights into the Origins of Lignocellulose Decay Capabilities.</title>
        <authorList>
            <person name="Nagy L.G."/>
            <person name="Riley R."/>
            <person name="Tritt A."/>
            <person name="Adam C."/>
            <person name="Daum C."/>
            <person name="Floudas D."/>
            <person name="Sun H."/>
            <person name="Yadav J.S."/>
            <person name="Pangilinan J."/>
            <person name="Larsson K.H."/>
            <person name="Matsuura K."/>
            <person name="Barry K."/>
            <person name="Labutti K."/>
            <person name="Kuo R."/>
            <person name="Ohm R.A."/>
            <person name="Bhattacharya S.S."/>
            <person name="Shirouzu T."/>
            <person name="Yoshinaga Y."/>
            <person name="Martin F.M."/>
            <person name="Grigoriev I.V."/>
            <person name="Hibbett D.S."/>
        </authorList>
    </citation>
    <scope>NUCLEOTIDE SEQUENCE [LARGE SCALE GENOMIC DNA]</scope>
    <source>
        <strain evidence="12 13">HHB12029</strain>
    </source>
</reference>
<feature type="transmembrane region" description="Helical" evidence="8">
    <location>
        <begin position="259"/>
        <end position="284"/>
    </location>
</feature>
<dbReference type="Proteomes" id="UP000077266">
    <property type="component" value="Unassembled WGS sequence"/>
</dbReference>
<keyword evidence="9" id="KW-0732">Signal</keyword>
<dbReference type="InterPro" id="IPR005018">
    <property type="entry name" value="DOMON_domain"/>
</dbReference>
<keyword evidence="3 8" id="KW-0812">Transmembrane</keyword>
<sequence length="458" mass="47840">MRLLLPVLLSAALVSAQGYGYGGGYGGGDDNGGGDSSNSGGDSGGGDDSASGNSGSDDTASSPIVPTSSSSSAAASATGNPTSLGVTGGKTCPNNIMCITATVNASTTLYELSAVSSKPGWMAIGFGQTMANSPMVIMWANADGTVTLSQRQADNEIMPTVVPSPPRVATLDDSASEALAALPTFAFTIPTQSGTKQNLIWAFGSTNPGSKDASATLVQHDIGSSGPIILDVSQPVGVSGTPTASGSELPPLSSSQKLIVAHAVVFAIAFMLLLPVGALFARLLRTSTTFWFKAHWIVQFYITAPAIILGFAFSVAGVQQHGSGHFNDDHKRLGLVICILYVVQCSLGAIIHFIKSATRLRRPPQNYLHAVLGLVIIGLALAQVHSGYDKEWNAATGRGEVSNGVKIVWIIWVVLLPVLYFGGLAFLPRQLRMEREERQEREASGFADKRQMQRSQDA</sequence>
<evidence type="ECO:0000256" key="7">
    <source>
        <dbReference type="SAM" id="MobiDB-lite"/>
    </source>
</evidence>
<keyword evidence="13" id="KW-1185">Reference proteome</keyword>
<feature type="transmembrane region" description="Helical" evidence="8">
    <location>
        <begin position="296"/>
        <end position="313"/>
    </location>
</feature>
<evidence type="ECO:0000256" key="3">
    <source>
        <dbReference type="ARBA" id="ARBA00022692"/>
    </source>
</evidence>
<keyword evidence="5 8" id="KW-1133">Transmembrane helix</keyword>
<organism evidence="12 13">
    <name type="scientific">Exidia glandulosa HHB12029</name>
    <dbReference type="NCBI Taxonomy" id="1314781"/>
    <lineage>
        <taxon>Eukaryota</taxon>
        <taxon>Fungi</taxon>
        <taxon>Dikarya</taxon>
        <taxon>Basidiomycota</taxon>
        <taxon>Agaricomycotina</taxon>
        <taxon>Agaricomycetes</taxon>
        <taxon>Auriculariales</taxon>
        <taxon>Exidiaceae</taxon>
        <taxon>Exidia</taxon>
    </lineage>
</organism>
<dbReference type="PROSITE" id="PS50939">
    <property type="entry name" value="CYTOCHROME_B561"/>
    <property type="match status" value="1"/>
</dbReference>
<feature type="transmembrane region" description="Helical" evidence="8">
    <location>
        <begin position="407"/>
        <end position="427"/>
    </location>
</feature>
<dbReference type="EMBL" id="KV425891">
    <property type="protein sequence ID" value="KZW01863.1"/>
    <property type="molecule type" value="Genomic_DNA"/>
</dbReference>
<dbReference type="PROSITE" id="PS50836">
    <property type="entry name" value="DOMON"/>
    <property type="match status" value="1"/>
</dbReference>
<feature type="region of interest" description="Disordered" evidence="7">
    <location>
        <begin position="27"/>
        <end position="86"/>
    </location>
</feature>
<dbReference type="OrthoDB" id="19261at2759"/>
<dbReference type="InterPro" id="IPR015920">
    <property type="entry name" value="Cellobiose_DH-like_cyt"/>
</dbReference>
<keyword evidence="2" id="KW-0813">Transport</keyword>
<keyword evidence="4" id="KW-0249">Electron transport</keyword>
<evidence type="ECO:0000313" key="12">
    <source>
        <dbReference type="EMBL" id="KZW01863.1"/>
    </source>
</evidence>
<dbReference type="Gene3D" id="1.20.120.1770">
    <property type="match status" value="1"/>
</dbReference>
<dbReference type="CDD" id="cd09630">
    <property type="entry name" value="CDH_like_cytochrome"/>
    <property type="match status" value="1"/>
</dbReference>
<accession>A0A165P9Y9</accession>
<evidence type="ECO:0000256" key="2">
    <source>
        <dbReference type="ARBA" id="ARBA00022448"/>
    </source>
</evidence>
<dbReference type="STRING" id="1314781.A0A165P9Y9"/>
<dbReference type="Pfam" id="PF03188">
    <property type="entry name" value="Cytochrom_B561"/>
    <property type="match status" value="1"/>
</dbReference>
<dbReference type="SMART" id="SM00664">
    <property type="entry name" value="DoH"/>
    <property type="match status" value="1"/>
</dbReference>
<dbReference type="GO" id="GO:0016020">
    <property type="term" value="C:membrane"/>
    <property type="evidence" value="ECO:0007669"/>
    <property type="project" value="UniProtKB-SubCell"/>
</dbReference>
<feature type="compositionally biased region" description="Low complexity" evidence="7">
    <location>
        <begin position="48"/>
        <end position="83"/>
    </location>
</feature>
<evidence type="ECO:0000256" key="4">
    <source>
        <dbReference type="ARBA" id="ARBA00022982"/>
    </source>
</evidence>
<dbReference type="CDD" id="cd08760">
    <property type="entry name" value="Cyt_b561_FRRS1_like"/>
    <property type="match status" value="1"/>
</dbReference>
<evidence type="ECO:0008006" key="14">
    <source>
        <dbReference type="Google" id="ProtNLM"/>
    </source>
</evidence>
<evidence type="ECO:0000259" key="11">
    <source>
        <dbReference type="PROSITE" id="PS50939"/>
    </source>
</evidence>
<feature type="chain" id="PRO_5007863986" description="CBD9-like protein" evidence="9">
    <location>
        <begin position="17"/>
        <end position="458"/>
    </location>
</feature>
<evidence type="ECO:0000313" key="13">
    <source>
        <dbReference type="Proteomes" id="UP000077266"/>
    </source>
</evidence>
<dbReference type="Gene3D" id="2.60.40.1210">
    <property type="entry name" value="Cellobiose dehydrogenase, cytochrome domain"/>
    <property type="match status" value="1"/>
</dbReference>
<feature type="domain" description="Cytochrome b561" evidence="11">
    <location>
        <begin position="218"/>
        <end position="430"/>
    </location>
</feature>
<gene>
    <name evidence="12" type="ORF">EXIGLDRAFT_716508</name>
</gene>
<dbReference type="SUPFAM" id="SSF49344">
    <property type="entry name" value="CBD9-like"/>
    <property type="match status" value="1"/>
</dbReference>
<name>A0A165P9Y9_EXIGL</name>
<keyword evidence="6 8" id="KW-0472">Membrane</keyword>
<feature type="signal peptide" evidence="9">
    <location>
        <begin position="1"/>
        <end position="16"/>
    </location>
</feature>
<dbReference type="Pfam" id="PF16010">
    <property type="entry name" value="CDH-cyt"/>
    <property type="match status" value="1"/>
</dbReference>
<feature type="compositionally biased region" description="Gly residues" evidence="7">
    <location>
        <begin position="27"/>
        <end position="47"/>
    </location>
</feature>
<dbReference type="PANTHER" id="PTHR47797:SF3">
    <property type="entry name" value="CYTOCHROME B561 DOMAIN-CONTAINING PROTEIN"/>
    <property type="match status" value="1"/>
</dbReference>
<feature type="domain" description="DOMON" evidence="10">
    <location>
        <begin position="93"/>
        <end position="204"/>
    </location>
</feature>
<feature type="transmembrane region" description="Helical" evidence="8">
    <location>
        <begin position="366"/>
        <end position="387"/>
    </location>
</feature>
<dbReference type="PANTHER" id="PTHR47797">
    <property type="entry name" value="DEHYDROGENASE, PUTATIVE (AFU_ORTHOLOGUE AFUA_8G05805)-RELATED"/>
    <property type="match status" value="1"/>
</dbReference>
<feature type="region of interest" description="Disordered" evidence="7">
    <location>
        <begin position="438"/>
        <end position="458"/>
    </location>
</feature>
<evidence type="ECO:0000256" key="8">
    <source>
        <dbReference type="SAM" id="Phobius"/>
    </source>
</evidence>
<dbReference type="InterPro" id="IPR006593">
    <property type="entry name" value="Cyt_b561/ferric_Rdtase_TM"/>
</dbReference>
<proteinExistence type="predicted"/>
<evidence type="ECO:0000256" key="9">
    <source>
        <dbReference type="SAM" id="SignalP"/>
    </source>
</evidence>